<name>A0A9P6QXK7_9FUNG</name>
<protein>
    <submittedName>
        <fullName evidence="2">Uncharacterized protein</fullName>
    </submittedName>
</protein>
<organism evidence="2 3">
    <name type="scientific">Dissophora globulifera</name>
    <dbReference type="NCBI Taxonomy" id="979702"/>
    <lineage>
        <taxon>Eukaryota</taxon>
        <taxon>Fungi</taxon>
        <taxon>Fungi incertae sedis</taxon>
        <taxon>Mucoromycota</taxon>
        <taxon>Mortierellomycotina</taxon>
        <taxon>Mortierellomycetes</taxon>
        <taxon>Mortierellales</taxon>
        <taxon>Mortierellaceae</taxon>
        <taxon>Dissophora</taxon>
    </lineage>
</organism>
<dbReference type="OrthoDB" id="2376936at2759"/>
<dbReference type="Proteomes" id="UP000738325">
    <property type="component" value="Unassembled WGS sequence"/>
</dbReference>
<evidence type="ECO:0000313" key="2">
    <source>
        <dbReference type="EMBL" id="KAG0302819.1"/>
    </source>
</evidence>
<proteinExistence type="predicted"/>
<dbReference type="EMBL" id="JAAAIP010001928">
    <property type="protein sequence ID" value="KAG0302819.1"/>
    <property type="molecule type" value="Genomic_DNA"/>
</dbReference>
<evidence type="ECO:0000313" key="3">
    <source>
        <dbReference type="Proteomes" id="UP000738325"/>
    </source>
</evidence>
<feature type="region of interest" description="Disordered" evidence="1">
    <location>
        <begin position="50"/>
        <end position="70"/>
    </location>
</feature>
<accession>A0A9P6QXK7</accession>
<evidence type="ECO:0000256" key="1">
    <source>
        <dbReference type="SAM" id="MobiDB-lite"/>
    </source>
</evidence>
<reference evidence="2" key="1">
    <citation type="journal article" date="2020" name="Fungal Divers.">
        <title>Resolving the Mortierellaceae phylogeny through synthesis of multi-gene phylogenetics and phylogenomics.</title>
        <authorList>
            <person name="Vandepol N."/>
            <person name="Liber J."/>
            <person name="Desiro A."/>
            <person name="Na H."/>
            <person name="Kennedy M."/>
            <person name="Barry K."/>
            <person name="Grigoriev I.V."/>
            <person name="Miller A.N."/>
            <person name="O'Donnell K."/>
            <person name="Stajich J.E."/>
            <person name="Bonito G."/>
        </authorList>
    </citation>
    <scope>NUCLEOTIDE SEQUENCE</scope>
    <source>
        <strain evidence="2">REB-010B</strain>
    </source>
</reference>
<feature type="region of interest" description="Disordered" evidence="1">
    <location>
        <begin position="1"/>
        <end position="20"/>
    </location>
</feature>
<sequence length="100" mass="11461">MNSGHSNMEPGGMAMATLLPMDDAALRTEQFQEHQLRLQEKFRLQHQHQVELAQTSTHPHDDSSQPYYTSQGQLIYPTTSPCYEARPQYGLPDFKLLETL</sequence>
<keyword evidence="3" id="KW-1185">Reference proteome</keyword>
<comment type="caution">
    <text evidence="2">The sequence shown here is derived from an EMBL/GenBank/DDBJ whole genome shotgun (WGS) entry which is preliminary data.</text>
</comment>
<gene>
    <name evidence="2" type="ORF">BGZ99_002884</name>
</gene>
<dbReference type="AlphaFoldDB" id="A0A9P6QXK7"/>
<feature type="non-terminal residue" evidence="2">
    <location>
        <position position="100"/>
    </location>
</feature>